<accession>A0A0G1U7Q0</accession>
<dbReference type="Pfam" id="PF22807">
    <property type="entry name" value="TrAA12"/>
    <property type="match status" value="1"/>
</dbReference>
<sequence>MKQKIRIIIEAILAIAIVAGLTAVYWTQLRGIWPAVLEPEQDIVRLIEESSPAPIEEQKESAEPERRVQQGPLRMPRGFSLSIFAKDLVDPRVLTFDPNGILLASIPAQGKVVALIDKNNDGKSDETKTVIGGLNSPHGIVTQCVQSNDCKLYVAENDLVGEFSYDPKTLTASDKRAIAPLPIGGGHSTRTLLSYGNNLLVSVGSSCNVCRETDQNRAKILEIAIDTGKMQTFATGLRNSVFMAFHPYTRDIWATEMGRDMLGDGTPPDELNIIKKGGNYGWPICYGKNIHDTEFDKNTYFRNPCMEPFETPSYIDIPAHSAPLGLAFIPDSWPTEYHNDLLVAYHGSWNRSTPTGYKIVRIKLTENGAYEGMDDFINGWLTDDYDALGRPVDILFAPNGTAYISDDKAGVIYRLVPPKNK</sequence>
<feature type="transmembrane region" description="Helical" evidence="1">
    <location>
        <begin position="7"/>
        <end position="26"/>
    </location>
</feature>
<name>A0A0G1U7Q0_9BACT</name>
<comment type="caution">
    <text evidence="3">The sequence shown here is derived from an EMBL/GenBank/DDBJ whole genome shotgun (WGS) entry which is preliminary data.</text>
</comment>
<dbReference type="InterPro" id="IPR054539">
    <property type="entry name" value="Beta-prop_PDH"/>
</dbReference>
<dbReference type="EMBL" id="LCPB01000006">
    <property type="protein sequence ID" value="KKU90099.1"/>
    <property type="molecule type" value="Genomic_DNA"/>
</dbReference>
<evidence type="ECO:0000256" key="1">
    <source>
        <dbReference type="SAM" id="Phobius"/>
    </source>
</evidence>
<keyword evidence="1" id="KW-1133">Transmembrane helix</keyword>
<gene>
    <name evidence="3" type="ORF">UY19_C0006G0037</name>
</gene>
<dbReference type="PANTHER" id="PTHR19328">
    <property type="entry name" value="HEDGEHOG-INTERACTING PROTEIN"/>
    <property type="match status" value="1"/>
</dbReference>
<keyword evidence="1" id="KW-0472">Membrane</keyword>
<dbReference type="Gene3D" id="2.120.10.30">
    <property type="entry name" value="TolB, C-terminal domain"/>
    <property type="match status" value="1"/>
</dbReference>
<dbReference type="Proteomes" id="UP000033882">
    <property type="component" value="Unassembled WGS sequence"/>
</dbReference>
<proteinExistence type="predicted"/>
<protein>
    <submittedName>
        <fullName evidence="3">L-sorbosone dehydrogenase</fullName>
    </submittedName>
</protein>
<feature type="domain" description="Pyrroloquinoline quinone-dependent pyranose dehydrogenase beta-propeller" evidence="2">
    <location>
        <begin position="75"/>
        <end position="414"/>
    </location>
</feature>
<dbReference type="SUPFAM" id="SSF50952">
    <property type="entry name" value="Soluble quinoprotein glucose dehydrogenase"/>
    <property type="match status" value="1"/>
</dbReference>
<keyword evidence="1" id="KW-0812">Transmembrane</keyword>
<dbReference type="PATRIC" id="fig|1619005.3.peg.400"/>
<dbReference type="PANTHER" id="PTHR19328:SF53">
    <property type="entry name" value="MEMBRANE PROTEIN"/>
    <property type="match status" value="1"/>
</dbReference>
<dbReference type="AlphaFoldDB" id="A0A0G1U7Q0"/>
<dbReference type="InterPro" id="IPR011042">
    <property type="entry name" value="6-blade_b-propeller_TolB-like"/>
</dbReference>
<evidence type="ECO:0000313" key="3">
    <source>
        <dbReference type="EMBL" id="KKU90099.1"/>
    </source>
</evidence>
<reference evidence="3 4" key="1">
    <citation type="journal article" date="2015" name="Nature">
        <title>rRNA introns, odd ribosomes, and small enigmatic genomes across a large radiation of phyla.</title>
        <authorList>
            <person name="Brown C.T."/>
            <person name="Hug L.A."/>
            <person name="Thomas B.C."/>
            <person name="Sharon I."/>
            <person name="Castelle C.J."/>
            <person name="Singh A."/>
            <person name="Wilkins M.J."/>
            <person name="Williams K.H."/>
            <person name="Banfield J.F."/>
        </authorList>
    </citation>
    <scope>NUCLEOTIDE SEQUENCE [LARGE SCALE GENOMIC DNA]</scope>
</reference>
<evidence type="ECO:0000313" key="4">
    <source>
        <dbReference type="Proteomes" id="UP000033882"/>
    </source>
</evidence>
<dbReference type="InterPro" id="IPR011041">
    <property type="entry name" value="Quinoprot_gluc/sorb_DH_b-prop"/>
</dbReference>
<organism evidence="3 4">
    <name type="scientific">Candidatus Wolfebacteria bacterium GW2011_GWA2_47_9b</name>
    <dbReference type="NCBI Taxonomy" id="1619005"/>
    <lineage>
        <taxon>Bacteria</taxon>
        <taxon>Candidatus Wolfeibacteriota</taxon>
    </lineage>
</organism>
<evidence type="ECO:0000259" key="2">
    <source>
        <dbReference type="Pfam" id="PF22807"/>
    </source>
</evidence>